<keyword evidence="1" id="KW-0472">Membrane</keyword>
<dbReference type="AlphaFoldDB" id="A0A8J3AFP1"/>
<feature type="transmembrane region" description="Helical" evidence="1">
    <location>
        <begin position="12"/>
        <end position="39"/>
    </location>
</feature>
<evidence type="ECO:0000313" key="3">
    <source>
        <dbReference type="Proteomes" id="UP000626244"/>
    </source>
</evidence>
<keyword evidence="3" id="KW-1185">Reference proteome</keyword>
<keyword evidence="1" id="KW-0812">Transmembrane</keyword>
<evidence type="ECO:0000313" key="2">
    <source>
        <dbReference type="EMBL" id="GGI11737.1"/>
    </source>
</evidence>
<evidence type="ECO:0000256" key="1">
    <source>
        <dbReference type="SAM" id="Phobius"/>
    </source>
</evidence>
<dbReference type="Proteomes" id="UP000626244">
    <property type="component" value="Unassembled WGS sequence"/>
</dbReference>
<dbReference type="EMBL" id="BMHB01000001">
    <property type="protein sequence ID" value="GGI11737.1"/>
    <property type="molecule type" value="Genomic_DNA"/>
</dbReference>
<organism evidence="2 3">
    <name type="scientific">Gottfriedia solisilvae</name>
    <dbReference type="NCBI Taxonomy" id="1516104"/>
    <lineage>
        <taxon>Bacteria</taxon>
        <taxon>Bacillati</taxon>
        <taxon>Bacillota</taxon>
        <taxon>Bacilli</taxon>
        <taxon>Bacillales</taxon>
        <taxon>Bacillaceae</taxon>
        <taxon>Gottfriedia</taxon>
    </lineage>
</organism>
<proteinExistence type="predicted"/>
<comment type="caution">
    <text evidence="2">The sequence shown here is derived from an EMBL/GenBank/DDBJ whole genome shotgun (WGS) entry which is preliminary data.</text>
</comment>
<protein>
    <submittedName>
        <fullName evidence="2">Uncharacterized protein</fullName>
    </submittedName>
</protein>
<reference evidence="3" key="1">
    <citation type="journal article" date="2019" name="Int. J. Syst. Evol. Microbiol.">
        <title>The Global Catalogue of Microorganisms (GCM) 10K type strain sequencing project: providing services to taxonomists for standard genome sequencing and annotation.</title>
        <authorList>
            <consortium name="The Broad Institute Genomics Platform"/>
            <consortium name="The Broad Institute Genome Sequencing Center for Infectious Disease"/>
            <person name="Wu L."/>
            <person name="Ma J."/>
        </authorList>
    </citation>
    <scope>NUCLEOTIDE SEQUENCE [LARGE SCALE GENOMIC DNA]</scope>
    <source>
        <strain evidence="3">CGMCC 1.14993</strain>
    </source>
</reference>
<keyword evidence="1" id="KW-1133">Transmembrane helix</keyword>
<sequence>MLILAQEANPILIYLALIAPIIGIVLFLLAIVIIVWIAIIR</sequence>
<name>A0A8J3AFP1_9BACI</name>
<accession>A0A8J3AFP1</accession>
<gene>
    <name evidence="2" type="ORF">GCM10007380_09340</name>
</gene>